<evidence type="ECO:0000313" key="3">
    <source>
        <dbReference type="Proteomes" id="UP000293360"/>
    </source>
</evidence>
<sequence length="222" mass="25022">MAVLDDVPGVEVAVQINGQDVVEYDDPDASEHVRSCPTSSKYIESIDDAEFTIRYKASLDYNWEGCGDHVRRFRTFADSLKLSGKVLFETDVLYGRSIRTEGFSKYDPETKSRHKYKCKFSPISTLDDSRHERVIEDSCVPKKLGLIEVEVYRSTCSGSREPEASSVATPHSYVLAEKSLKGKAIPHGVSYTLGRVTQAKRQPRVTFRDLEKDDGPIAVFRF</sequence>
<dbReference type="AlphaFoldDB" id="A0A4Q4TPD1"/>
<dbReference type="PANTHER" id="PTHR36223:SF1">
    <property type="entry name" value="TRANSCRIPTION ELONGATION FACTOR EAF N-TERMINAL DOMAIN-CONTAINING PROTEIN"/>
    <property type="match status" value="1"/>
</dbReference>
<protein>
    <recommendedName>
        <fullName evidence="1">DUF7918 domain-containing protein</fullName>
    </recommendedName>
</protein>
<name>A0A4Q4TPD1_9PEZI</name>
<evidence type="ECO:0000259" key="1">
    <source>
        <dbReference type="Pfam" id="PF25534"/>
    </source>
</evidence>
<reference evidence="2 3" key="1">
    <citation type="submission" date="2018-06" db="EMBL/GenBank/DDBJ databases">
        <title>Complete Genomes of Monosporascus.</title>
        <authorList>
            <person name="Robinson A.J."/>
            <person name="Natvig D.O."/>
        </authorList>
    </citation>
    <scope>NUCLEOTIDE SEQUENCE [LARGE SCALE GENOMIC DNA]</scope>
    <source>
        <strain evidence="2 3">CBS 110550</strain>
    </source>
</reference>
<dbReference type="STRING" id="155417.A0A4Q4TPD1"/>
<organism evidence="2 3">
    <name type="scientific">Monosporascus ibericus</name>
    <dbReference type="NCBI Taxonomy" id="155417"/>
    <lineage>
        <taxon>Eukaryota</taxon>
        <taxon>Fungi</taxon>
        <taxon>Dikarya</taxon>
        <taxon>Ascomycota</taxon>
        <taxon>Pezizomycotina</taxon>
        <taxon>Sordariomycetes</taxon>
        <taxon>Xylariomycetidae</taxon>
        <taxon>Xylariales</taxon>
        <taxon>Xylariales incertae sedis</taxon>
        <taxon>Monosporascus</taxon>
    </lineage>
</organism>
<dbReference type="Pfam" id="PF25534">
    <property type="entry name" value="DUF7918"/>
    <property type="match status" value="1"/>
</dbReference>
<dbReference type="EMBL" id="QJNU01000102">
    <property type="protein sequence ID" value="RYP07243.1"/>
    <property type="molecule type" value="Genomic_DNA"/>
</dbReference>
<accession>A0A4Q4TPD1</accession>
<proteinExistence type="predicted"/>
<evidence type="ECO:0000313" key="2">
    <source>
        <dbReference type="EMBL" id="RYP07243.1"/>
    </source>
</evidence>
<keyword evidence="3" id="KW-1185">Reference proteome</keyword>
<dbReference type="Proteomes" id="UP000293360">
    <property type="component" value="Unassembled WGS sequence"/>
</dbReference>
<feature type="domain" description="DUF7918" evidence="1">
    <location>
        <begin position="9"/>
        <end position="222"/>
    </location>
</feature>
<dbReference type="InterPro" id="IPR057678">
    <property type="entry name" value="DUF7918"/>
</dbReference>
<comment type="caution">
    <text evidence="2">The sequence shown here is derived from an EMBL/GenBank/DDBJ whole genome shotgun (WGS) entry which is preliminary data.</text>
</comment>
<dbReference type="OrthoDB" id="3364132at2759"/>
<gene>
    <name evidence="2" type="ORF">DL764_002630</name>
</gene>
<dbReference type="PANTHER" id="PTHR36223">
    <property type="entry name" value="BETA-LACTAMASE-TYPE TRANSPEPTIDASE FOLD DOMAIN CONTAINING PROTEIN"/>
    <property type="match status" value="1"/>
</dbReference>